<dbReference type="SUPFAM" id="SSF103088">
    <property type="entry name" value="OmpA-like"/>
    <property type="match status" value="2"/>
</dbReference>
<keyword evidence="2 4" id="KW-0472">Membrane</keyword>
<dbReference type="Pfam" id="PF00691">
    <property type="entry name" value="OmpA"/>
    <property type="match status" value="2"/>
</dbReference>
<reference evidence="6 7" key="1">
    <citation type="submission" date="2019-09" db="EMBL/GenBank/DDBJ databases">
        <title>Genome sequence and assembly of Flavobacterium sp.</title>
        <authorList>
            <person name="Chhetri G."/>
        </authorList>
    </citation>
    <scope>NUCLEOTIDE SEQUENCE [LARGE SCALE GENOMIC DNA]</scope>
    <source>
        <strain evidence="6 7">SNL9</strain>
    </source>
</reference>
<dbReference type="PRINTS" id="PR01021">
    <property type="entry name" value="OMPADOMAIN"/>
</dbReference>
<evidence type="ECO:0000256" key="4">
    <source>
        <dbReference type="PROSITE-ProRule" id="PRU00473"/>
    </source>
</evidence>
<keyword evidence="7" id="KW-1185">Reference proteome</keyword>
<organism evidence="6 7">
    <name type="scientific">Paenimyroides baculatum</name>
    <dbReference type="NCBI Taxonomy" id="2608000"/>
    <lineage>
        <taxon>Bacteria</taxon>
        <taxon>Pseudomonadati</taxon>
        <taxon>Bacteroidota</taxon>
        <taxon>Flavobacteriia</taxon>
        <taxon>Flavobacteriales</taxon>
        <taxon>Flavobacteriaceae</taxon>
        <taxon>Paenimyroides</taxon>
    </lineage>
</organism>
<dbReference type="InterPro" id="IPR006665">
    <property type="entry name" value="OmpA-like"/>
</dbReference>
<evidence type="ECO:0000256" key="2">
    <source>
        <dbReference type="ARBA" id="ARBA00023136"/>
    </source>
</evidence>
<dbReference type="Gene3D" id="3.30.1330.60">
    <property type="entry name" value="OmpA-like domain"/>
    <property type="match status" value="2"/>
</dbReference>
<dbReference type="RefSeq" id="WP_150009503.1">
    <property type="nucleotide sequence ID" value="NZ_VWSG01000001.1"/>
</dbReference>
<accession>A0A5M6CW89</accession>
<evidence type="ECO:0000256" key="3">
    <source>
        <dbReference type="ARBA" id="ARBA00023237"/>
    </source>
</evidence>
<evidence type="ECO:0000256" key="1">
    <source>
        <dbReference type="ARBA" id="ARBA00004442"/>
    </source>
</evidence>
<dbReference type="Proteomes" id="UP000325141">
    <property type="component" value="Unassembled WGS sequence"/>
</dbReference>
<dbReference type="PROSITE" id="PS51123">
    <property type="entry name" value="OMPA_2"/>
    <property type="match status" value="2"/>
</dbReference>
<keyword evidence="3" id="KW-0998">Cell outer membrane</keyword>
<feature type="domain" description="OmpA-like" evidence="5">
    <location>
        <begin position="12"/>
        <end position="122"/>
    </location>
</feature>
<comment type="subcellular location">
    <subcellularLocation>
        <location evidence="1">Cell outer membrane</location>
    </subcellularLocation>
</comment>
<dbReference type="CDD" id="cd07185">
    <property type="entry name" value="OmpA_C-like"/>
    <property type="match status" value="2"/>
</dbReference>
<protein>
    <submittedName>
        <fullName evidence="6">OmpA family protein</fullName>
    </submittedName>
</protein>
<sequence length="255" mass="29806">MRLILLLFCLITFKGFSQQKQSFYFNYNESEFTEIERQKIDDWIKIHPNLTVLKVEGFCDWVGNNQYNNELSDKRINAVLSYLTGKVKIDQAIKTKSFGKEFKQNEVQDLNRRVDVYFTYLKDQDNSEKNLDKELYSAKVGEKINLKNLNFNGGTAVFKSHSYPVLKELLETMRSNPNLKIEIQGHICCYTESNDHDVSGKRALAVYNYLIKSGIDKKRLKYKSFGGSKPIYAIPEQNEEEREANRRVEILILEK</sequence>
<dbReference type="PANTHER" id="PTHR30329:SF21">
    <property type="entry name" value="LIPOPROTEIN YIAD-RELATED"/>
    <property type="match status" value="1"/>
</dbReference>
<proteinExistence type="predicted"/>
<evidence type="ECO:0000313" key="6">
    <source>
        <dbReference type="EMBL" id="KAA5538262.1"/>
    </source>
</evidence>
<dbReference type="InterPro" id="IPR006664">
    <property type="entry name" value="OMP_bac"/>
</dbReference>
<evidence type="ECO:0000259" key="5">
    <source>
        <dbReference type="PROSITE" id="PS51123"/>
    </source>
</evidence>
<dbReference type="InterPro" id="IPR050330">
    <property type="entry name" value="Bact_OuterMem_StrucFunc"/>
</dbReference>
<evidence type="ECO:0000313" key="7">
    <source>
        <dbReference type="Proteomes" id="UP000325141"/>
    </source>
</evidence>
<dbReference type="AlphaFoldDB" id="A0A5M6CW89"/>
<dbReference type="EMBL" id="VWSG01000001">
    <property type="protein sequence ID" value="KAA5538262.1"/>
    <property type="molecule type" value="Genomic_DNA"/>
</dbReference>
<comment type="caution">
    <text evidence="6">The sequence shown here is derived from an EMBL/GenBank/DDBJ whole genome shotgun (WGS) entry which is preliminary data.</text>
</comment>
<dbReference type="PANTHER" id="PTHR30329">
    <property type="entry name" value="STATOR ELEMENT OF FLAGELLAR MOTOR COMPLEX"/>
    <property type="match status" value="1"/>
</dbReference>
<dbReference type="GO" id="GO:0009279">
    <property type="term" value="C:cell outer membrane"/>
    <property type="evidence" value="ECO:0007669"/>
    <property type="project" value="UniProtKB-SubCell"/>
</dbReference>
<name>A0A5M6CW89_9FLAO</name>
<feature type="domain" description="OmpA-like" evidence="5">
    <location>
        <begin position="140"/>
        <end position="255"/>
    </location>
</feature>
<dbReference type="InterPro" id="IPR036737">
    <property type="entry name" value="OmpA-like_sf"/>
</dbReference>
<gene>
    <name evidence="6" type="ORF">F0460_01275</name>
</gene>